<feature type="transmembrane region" description="Helical" evidence="8">
    <location>
        <begin position="470"/>
        <end position="491"/>
    </location>
</feature>
<reference evidence="9 10" key="1">
    <citation type="submission" date="2020-10" db="EMBL/GenBank/DDBJ databases">
        <title>The Coptis chinensis genome and diversification of protoberbering-type alkaloids.</title>
        <authorList>
            <person name="Wang B."/>
            <person name="Shu S."/>
            <person name="Song C."/>
            <person name="Liu Y."/>
        </authorList>
    </citation>
    <scope>NUCLEOTIDE SEQUENCE [LARGE SCALE GENOMIC DNA]</scope>
    <source>
        <strain evidence="9">HL-2020</strain>
        <tissue evidence="9">Leaf</tissue>
    </source>
</reference>
<dbReference type="GO" id="GO:0016020">
    <property type="term" value="C:membrane"/>
    <property type="evidence" value="ECO:0007669"/>
    <property type="project" value="UniProtKB-SubCell"/>
</dbReference>
<dbReference type="EMBL" id="JADFTS010000001">
    <property type="protein sequence ID" value="KAF9624026.1"/>
    <property type="molecule type" value="Genomic_DNA"/>
</dbReference>
<evidence type="ECO:0000256" key="3">
    <source>
        <dbReference type="ARBA" id="ARBA00022448"/>
    </source>
</evidence>
<evidence type="ECO:0000313" key="9">
    <source>
        <dbReference type="EMBL" id="KAF9624026.1"/>
    </source>
</evidence>
<protein>
    <recommendedName>
        <fullName evidence="11">Metal-nicotianamine transporter YSL7</fullName>
    </recommendedName>
</protein>
<dbReference type="GO" id="GO:0035673">
    <property type="term" value="F:oligopeptide transmembrane transporter activity"/>
    <property type="evidence" value="ECO:0007669"/>
    <property type="project" value="InterPro"/>
</dbReference>
<dbReference type="PANTHER" id="PTHR31645:SF20">
    <property type="entry name" value="METAL-NICOTIANAMINE TRANSPORTER YSL7"/>
    <property type="match status" value="1"/>
</dbReference>
<accession>A0A835MHK9</accession>
<feature type="transmembrane region" description="Helical" evidence="8">
    <location>
        <begin position="50"/>
        <end position="70"/>
    </location>
</feature>
<proteinExistence type="inferred from homology"/>
<evidence type="ECO:0000256" key="4">
    <source>
        <dbReference type="ARBA" id="ARBA00022692"/>
    </source>
</evidence>
<comment type="subcellular location">
    <subcellularLocation>
        <location evidence="1">Membrane</location>
        <topology evidence="1">Multi-pass membrane protein</topology>
    </subcellularLocation>
</comment>
<feature type="transmembrane region" description="Helical" evidence="8">
    <location>
        <begin position="82"/>
        <end position="106"/>
    </location>
</feature>
<evidence type="ECO:0000313" key="10">
    <source>
        <dbReference type="Proteomes" id="UP000631114"/>
    </source>
</evidence>
<dbReference type="InterPro" id="IPR004813">
    <property type="entry name" value="OPT"/>
</dbReference>
<dbReference type="Proteomes" id="UP000631114">
    <property type="component" value="Unassembled WGS sequence"/>
</dbReference>
<organism evidence="9 10">
    <name type="scientific">Coptis chinensis</name>
    <dbReference type="NCBI Taxonomy" id="261450"/>
    <lineage>
        <taxon>Eukaryota</taxon>
        <taxon>Viridiplantae</taxon>
        <taxon>Streptophyta</taxon>
        <taxon>Embryophyta</taxon>
        <taxon>Tracheophyta</taxon>
        <taxon>Spermatophyta</taxon>
        <taxon>Magnoliopsida</taxon>
        <taxon>Ranunculales</taxon>
        <taxon>Ranunculaceae</taxon>
        <taxon>Coptidoideae</taxon>
        <taxon>Coptis</taxon>
    </lineage>
</organism>
<keyword evidence="4 8" id="KW-0812">Transmembrane</keyword>
<keyword evidence="5 8" id="KW-1133">Transmembrane helix</keyword>
<dbReference type="OrthoDB" id="627262at2759"/>
<evidence type="ECO:0008006" key="11">
    <source>
        <dbReference type="Google" id="ProtNLM"/>
    </source>
</evidence>
<feature type="transmembrane region" description="Helical" evidence="8">
    <location>
        <begin position="512"/>
        <end position="531"/>
    </location>
</feature>
<evidence type="ECO:0000256" key="1">
    <source>
        <dbReference type="ARBA" id="ARBA00004141"/>
    </source>
</evidence>
<dbReference type="NCBIfam" id="TIGR00728">
    <property type="entry name" value="OPT_sfam"/>
    <property type="match status" value="1"/>
</dbReference>
<gene>
    <name evidence="9" type="ORF">IFM89_007724</name>
</gene>
<keyword evidence="10" id="KW-1185">Reference proteome</keyword>
<dbReference type="AlphaFoldDB" id="A0A835MHK9"/>
<feature type="compositionally biased region" description="Basic and acidic residues" evidence="7">
    <location>
        <begin position="1"/>
        <end position="29"/>
    </location>
</feature>
<dbReference type="InterPro" id="IPR045035">
    <property type="entry name" value="YSL-like"/>
</dbReference>
<feature type="region of interest" description="Disordered" evidence="7">
    <location>
        <begin position="1"/>
        <end position="31"/>
    </location>
</feature>
<sequence>MACVRKPGEAEEEQRVEKIEDGKERHGEEALSEEQIFEEKEEVLPWRGQLSFRAIFVSLVLGFVFSFIVMKLNVTTGIIPSLNAAAGLLGFFLVKMWISVLSVFGIESKKFTRQENTVIQTCVVASSGIAFSSQLIPCDWHETGGYASYILGMSERIAAQSGTRDTPDNVKALKLPWMMIMILDYKLTYPSGTATANLINSFHTPKGAKLAGKKVKNLAKWFAASFSFSFFQWFFAASEGCGFSNFPTFGLQAFKQRFYFDFSSTYVGVGMLCPYSINISMLFGAIVSWGIMWPLIEKKKGSWYSAELSSGNLGSIQGYRVFIAIAIILGDGLFHFVHVFTRVIYDLCKASWNNSNDSSSVNPVSGDRDYKTTAMSYDDERRTQYFKKDQIPLSYALIGYISLALISTMVVPIIFHQLKRYQILVIYIIAPVLAFCNSYGCGLTDWSLASSYGKIAIIVLAAWVGDNGGVIAGLAACGVMMSIVSTASDLMQDFKTGYLTLASPRSMFCSQIIGTLIGCLTAPVVFWIFFYKAYPDLGLKNSAYPAPFGEVYRGIALIGVEGTSALPKYCLHLCLGFFIGAIVLNAIQELLVHNKCRAANLLKFVWEKKNKAEAEAYVPATASGLICGDSLWGMPSAILSLVNVKPPLCMKFLSFADNRRVDQFLEG</sequence>
<feature type="transmembrane region" description="Helical" evidence="8">
    <location>
        <begin position="391"/>
        <end position="415"/>
    </location>
</feature>
<name>A0A835MHK9_9MAGN</name>
<evidence type="ECO:0000256" key="6">
    <source>
        <dbReference type="ARBA" id="ARBA00023136"/>
    </source>
</evidence>
<feature type="transmembrane region" description="Helical" evidence="8">
    <location>
        <begin position="275"/>
        <end position="296"/>
    </location>
</feature>
<dbReference type="PANTHER" id="PTHR31645">
    <property type="entry name" value="OLIGOPEPTIDE TRANSPORTER YGL114W-RELATED"/>
    <property type="match status" value="1"/>
</dbReference>
<keyword evidence="6 8" id="KW-0472">Membrane</keyword>
<evidence type="ECO:0000256" key="5">
    <source>
        <dbReference type="ARBA" id="ARBA00022989"/>
    </source>
</evidence>
<comment type="caution">
    <text evidence="9">The sequence shown here is derived from an EMBL/GenBank/DDBJ whole genome shotgun (WGS) entry which is preliminary data.</text>
</comment>
<dbReference type="Pfam" id="PF03169">
    <property type="entry name" value="OPT"/>
    <property type="match status" value="2"/>
</dbReference>
<evidence type="ECO:0000256" key="7">
    <source>
        <dbReference type="SAM" id="MobiDB-lite"/>
    </source>
</evidence>
<evidence type="ECO:0000256" key="2">
    <source>
        <dbReference type="ARBA" id="ARBA00010276"/>
    </source>
</evidence>
<evidence type="ECO:0000256" key="8">
    <source>
        <dbReference type="SAM" id="Phobius"/>
    </source>
</evidence>
<keyword evidence="3" id="KW-0813">Transport</keyword>
<comment type="similarity">
    <text evidence="2">Belongs to the YSL (TC 2.A.67.2) family.</text>
</comment>
<feature type="transmembrane region" description="Helical" evidence="8">
    <location>
        <begin position="421"/>
        <end position="439"/>
    </location>
</feature>
<feature type="transmembrane region" description="Helical" evidence="8">
    <location>
        <begin position="446"/>
        <end position="464"/>
    </location>
</feature>
<feature type="transmembrane region" description="Helical" evidence="8">
    <location>
        <begin position="569"/>
        <end position="587"/>
    </location>
</feature>